<evidence type="ECO:0000256" key="3">
    <source>
        <dbReference type="ARBA" id="ARBA00022448"/>
    </source>
</evidence>
<keyword evidence="6 7" id="KW-0472">Membrane</keyword>
<dbReference type="GO" id="GO:0022857">
    <property type="term" value="F:transmembrane transporter activity"/>
    <property type="evidence" value="ECO:0007669"/>
    <property type="project" value="UniProtKB-UniRule"/>
</dbReference>
<feature type="transmembrane region" description="Helical" evidence="8">
    <location>
        <begin position="294"/>
        <end position="313"/>
    </location>
</feature>
<dbReference type="OrthoDB" id="29773at2759"/>
<feature type="transmembrane region" description="Helical" evidence="8">
    <location>
        <begin position="218"/>
        <end position="237"/>
    </location>
</feature>
<keyword evidence="7" id="KW-0496">Mitochondrion</keyword>
<evidence type="ECO:0000256" key="8">
    <source>
        <dbReference type="SAM" id="Phobius"/>
    </source>
</evidence>
<dbReference type="Pfam" id="PF06027">
    <property type="entry name" value="SLC35F"/>
    <property type="match status" value="1"/>
</dbReference>
<evidence type="ECO:0000313" key="9">
    <source>
        <dbReference type="Ensembl" id="ENSCSEP00000032428.1"/>
    </source>
</evidence>
<comment type="function">
    <text evidence="7">May play a role as a nucleotide-sugar transporter.</text>
</comment>
<comment type="similarity">
    <text evidence="2 7">Belongs to the SLC35F solute transporter family.</text>
</comment>
<dbReference type="GO" id="GO:0016020">
    <property type="term" value="C:membrane"/>
    <property type="evidence" value="ECO:0007669"/>
    <property type="project" value="UniProtKB-SubCell"/>
</dbReference>
<proteinExistence type="inferred from homology"/>
<feature type="transmembrane region" description="Helical" evidence="8">
    <location>
        <begin position="48"/>
        <end position="69"/>
    </location>
</feature>
<keyword evidence="5 8" id="KW-1133">Transmembrane helix</keyword>
<reference evidence="9" key="3">
    <citation type="submission" date="2025-09" db="UniProtKB">
        <authorList>
            <consortium name="Ensembl"/>
        </authorList>
    </citation>
    <scope>IDENTIFICATION</scope>
</reference>
<dbReference type="InterPro" id="IPR037185">
    <property type="entry name" value="EmrE-like"/>
</dbReference>
<dbReference type="InParanoid" id="A0A3P8WYE8"/>
<reference evidence="9" key="2">
    <citation type="submission" date="2025-08" db="UniProtKB">
        <authorList>
            <consortium name="Ensembl"/>
        </authorList>
    </citation>
    <scope>IDENTIFICATION</scope>
</reference>
<feature type="transmembrane region" description="Helical" evidence="8">
    <location>
        <begin position="177"/>
        <end position="197"/>
    </location>
</feature>
<dbReference type="Ensembl" id="ENSCSET00000032849.1">
    <property type="protein sequence ID" value="ENSCSEP00000032428.1"/>
    <property type="gene ID" value="ENSCSEG00000020809.1"/>
</dbReference>
<dbReference type="OMA" id="FIYKHNV"/>
<feature type="transmembrane region" description="Helical" evidence="8">
    <location>
        <begin position="120"/>
        <end position="138"/>
    </location>
</feature>
<evidence type="ECO:0000313" key="10">
    <source>
        <dbReference type="Proteomes" id="UP000265120"/>
    </source>
</evidence>
<dbReference type="PANTHER" id="PTHR13146:SF0">
    <property type="entry name" value="SOLUTE CARRIER FAMILY 35 MEMBER F6"/>
    <property type="match status" value="1"/>
</dbReference>
<dbReference type="Proteomes" id="UP000265120">
    <property type="component" value="Chromosome 7"/>
</dbReference>
<evidence type="ECO:0000256" key="7">
    <source>
        <dbReference type="PIRNR" id="PIRNR036436"/>
    </source>
</evidence>
<keyword evidence="4 8" id="KW-0812">Transmembrane</keyword>
<dbReference type="RefSeq" id="XP_008311224.1">
    <property type="nucleotide sequence ID" value="XM_008313002.3"/>
</dbReference>
<feature type="transmembrane region" description="Helical" evidence="8">
    <location>
        <begin position="89"/>
        <end position="108"/>
    </location>
</feature>
<comment type="subcellular location">
    <subcellularLocation>
        <location evidence="1">Membrane</location>
        <topology evidence="1">Multi-pass membrane protein</topology>
    </subcellularLocation>
    <subcellularLocation>
        <location evidence="7">Mitochondrion</location>
    </subcellularLocation>
</comment>
<reference evidence="9 10" key="1">
    <citation type="journal article" date="2014" name="Nat. Genet.">
        <title>Whole-genome sequence of a flatfish provides insights into ZW sex chromosome evolution and adaptation to a benthic lifestyle.</title>
        <authorList>
            <person name="Chen S."/>
            <person name="Zhang G."/>
            <person name="Shao C."/>
            <person name="Huang Q."/>
            <person name="Liu G."/>
            <person name="Zhang P."/>
            <person name="Song W."/>
            <person name="An N."/>
            <person name="Chalopin D."/>
            <person name="Volff J.N."/>
            <person name="Hong Y."/>
            <person name="Li Q."/>
            <person name="Sha Z."/>
            <person name="Zhou H."/>
            <person name="Xie M."/>
            <person name="Yu Q."/>
            <person name="Liu Y."/>
            <person name="Xiang H."/>
            <person name="Wang N."/>
            <person name="Wu K."/>
            <person name="Yang C."/>
            <person name="Zhou Q."/>
            <person name="Liao X."/>
            <person name="Yang L."/>
            <person name="Hu Q."/>
            <person name="Zhang J."/>
            <person name="Meng L."/>
            <person name="Jin L."/>
            <person name="Tian Y."/>
            <person name="Lian J."/>
            <person name="Yang J."/>
            <person name="Miao G."/>
            <person name="Liu S."/>
            <person name="Liang Z."/>
            <person name="Yan F."/>
            <person name="Li Y."/>
            <person name="Sun B."/>
            <person name="Zhang H."/>
            <person name="Zhang J."/>
            <person name="Zhu Y."/>
            <person name="Du M."/>
            <person name="Zhao Y."/>
            <person name="Schartl M."/>
            <person name="Tang Q."/>
            <person name="Wang J."/>
        </authorList>
    </citation>
    <scope>NUCLEOTIDE SEQUENCE</scope>
</reference>
<dbReference type="GeneTree" id="ENSGT00390000017237"/>
<evidence type="ECO:0000256" key="1">
    <source>
        <dbReference type="ARBA" id="ARBA00004141"/>
    </source>
</evidence>
<dbReference type="GO" id="GO:1901029">
    <property type="term" value="P:negative regulation of mitochondrial outer membrane permeabilization involved in apoptotic signaling pathway"/>
    <property type="evidence" value="ECO:0007669"/>
    <property type="project" value="UniProtKB-UniRule"/>
</dbReference>
<dbReference type="KEGG" id="csem:103380878"/>
<feature type="transmembrane region" description="Helical" evidence="8">
    <location>
        <begin position="257"/>
        <end position="282"/>
    </location>
</feature>
<dbReference type="GO" id="GO:0005739">
    <property type="term" value="C:mitochondrion"/>
    <property type="evidence" value="ECO:0007669"/>
    <property type="project" value="UniProtKB-SubCell"/>
</dbReference>
<evidence type="ECO:0000256" key="5">
    <source>
        <dbReference type="ARBA" id="ARBA00022989"/>
    </source>
</evidence>
<dbReference type="GeneID" id="103380878"/>
<evidence type="ECO:0000256" key="6">
    <source>
        <dbReference type="ARBA" id="ARBA00023136"/>
    </source>
</evidence>
<feature type="transmembrane region" description="Helical" evidence="8">
    <location>
        <begin position="145"/>
        <end position="165"/>
    </location>
</feature>
<comment type="subunit">
    <text evidence="7">Interacts with SLC25A5.</text>
</comment>
<name>A0A3P8WYE8_CYNSE</name>
<dbReference type="SUPFAM" id="SSF103481">
    <property type="entry name" value="Multidrug resistance efflux transporter EmrE"/>
    <property type="match status" value="1"/>
</dbReference>
<dbReference type="GO" id="GO:0008284">
    <property type="term" value="P:positive regulation of cell population proliferation"/>
    <property type="evidence" value="ECO:0007669"/>
    <property type="project" value="UniProtKB-UniRule"/>
</dbReference>
<dbReference type="PIRSF" id="PIRSF036436">
    <property type="entry name" value="UCP036436"/>
    <property type="match status" value="1"/>
</dbReference>
<dbReference type="PANTHER" id="PTHR13146">
    <property type="match status" value="1"/>
</dbReference>
<dbReference type="CTD" id="54978"/>
<evidence type="ECO:0000256" key="2">
    <source>
        <dbReference type="ARBA" id="ARBA00007863"/>
    </source>
</evidence>
<keyword evidence="3 7" id="KW-0813">Transport</keyword>
<organism evidence="9 10">
    <name type="scientific">Cynoglossus semilaevis</name>
    <name type="common">Tongue sole</name>
    <dbReference type="NCBI Taxonomy" id="244447"/>
    <lineage>
        <taxon>Eukaryota</taxon>
        <taxon>Metazoa</taxon>
        <taxon>Chordata</taxon>
        <taxon>Craniata</taxon>
        <taxon>Vertebrata</taxon>
        <taxon>Euteleostomi</taxon>
        <taxon>Actinopterygii</taxon>
        <taxon>Neopterygii</taxon>
        <taxon>Teleostei</taxon>
        <taxon>Neoteleostei</taxon>
        <taxon>Acanthomorphata</taxon>
        <taxon>Carangaria</taxon>
        <taxon>Pleuronectiformes</taxon>
        <taxon>Pleuronectoidei</taxon>
        <taxon>Cynoglossidae</taxon>
        <taxon>Cynoglossinae</taxon>
        <taxon>Cynoglossus</taxon>
    </lineage>
</organism>
<evidence type="ECO:0000256" key="4">
    <source>
        <dbReference type="ARBA" id="ARBA00022692"/>
    </source>
</evidence>
<dbReference type="InterPro" id="IPR012404">
    <property type="entry name" value="UCP036436"/>
</dbReference>
<keyword evidence="10" id="KW-1185">Reference proteome</keyword>
<dbReference type="InterPro" id="IPR009262">
    <property type="entry name" value="SLC35_F1/F2/F6"/>
</dbReference>
<dbReference type="AlphaFoldDB" id="A0A3P8WYE8"/>
<sequence>MTWTKYQLFLAGLMLTTGSINTLSAKWADMFTAKGCHDNPEHGFSHPFLQAVGMFLGEFSCLAVFYILLCHDRRRPEPKMNPGQRFNPLLFFAPAMCDMTATSIMYVALNMTSASSFQMLRGAVIIFTGLLSVAFLGRRLLPSQWIGIFITILGLVVVGLADFFSGHRDDEHKLSQVITGDLLIIMAQIIVSVQMVLEEKFVYKHDVHPLRAVGTEGFFGFFVLTLLLIPMYFIPVGEFGNNPRQVLEDALDAFCQIGHQPLILLALLGNTVSIAFFNFAGISVTKEISATTRMVLDSLRTLVIWVVSLALGWEVFHGLQVLGFLVLLLGTGLYNGLHRPLLARIPCCAGLVSAEEESSAAERERLLNNGSVQNSDQS</sequence>
<dbReference type="STRING" id="244447.ENSCSEP00000032428"/>
<protein>
    <recommendedName>
        <fullName evidence="7">Solute carrier family 35 member F6</fullName>
    </recommendedName>
</protein>
<accession>A0A3P8WYE8</accession>